<dbReference type="OrthoDB" id="432970at2759"/>
<dbReference type="STRING" id="1231657.A0A1Y1YBW5"/>
<evidence type="ECO:0000313" key="6">
    <source>
        <dbReference type="EMBL" id="ORX95499.1"/>
    </source>
</evidence>
<dbReference type="Gene3D" id="6.10.140.2220">
    <property type="match status" value="1"/>
</dbReference>
<comment type="caution">
    <text evidence="6">The sequence shown here is derived from an EMBL/GenBank/DDBJ whole genome shotgun (WGS) entry which is preliminary data.</text>
</comment>
<reference evidence="6 7" key="1">
    <citation type="submission" date="2016-07" db="EMBL/GenBank/DDBJ databases">
        <title>Pervasive Adenine N6-methylation of Active Genes in Fungi.</title>
        <authorList>
            <consortium name="DOE Joint Genome Institute"/>
            <person name="Mondo S.J."/>
            <person name="Dannebaum R.O."/>
            <person name="Kuo R.C."/>
            <person name="Labutti K."/>
            <person name="Haridas S."/>
            <person name="Kuo A."/>
            <person name="Salamov A."/>
            <person name="Ahrendt S.R."/>
            <person name="Lipzen A."/>
            <person name="Sullivan W."/>
            <person name="Andreopoulos W.B."/>
            <person name="Clum A."/>
            <person name="Lindquist E."/>
            <person name="Daum C."/>
            <person name="Ramamoorthy G.K."/>
            <person name="Gryganskyi A."/>
            <person name="Culley D."/>
            <person name="Magnuson J.K."/>
            <person name="James T.Y."/>
            <person name="O'Malley M.A."/>
            <person name="Stajich J.E."/>
            <person name="Spatafora J.W."/>
            <person name="Visel A."/>
            <person name="Grigoriev I.V."/>
        </authorList>
    </citation>
    <scope>NUCLEOTIDE SEQUENCE [LARGE SCALE GENOMIC DNA]</scope>
    <source>
        <strain evidence="6 7">CBS 115471</strain>
    </source>
</reference>
<keyword evidence="2 4" id="KW-0863">Zinc-finger</keyword>
<evidence type="ECO:0000313" key="7">
    <source>
        <dbReference type="Proteomes" id="UP000193144"/>
    </source>
</evidence>
<dbReference type="Pfam" id="PF01753">
    <property type="entry name" value="zf-MYND"/>
    <property type="match status" value="1"/>
</dbReference>
<protein>
    <recommendedName>
        <fullName evidence="5">MYND-type domain-containing protein</fullName>
    </recommendedName>
</protein>
<name>A0A1Y1YBW5_9PLEO</name>
<dbReference type="SUPFAM" id="SSF144232">
    <property type="entry name" value="HIT/MYND zinc finger-like"/>
    <property type="match status" value="1"/>
</dbReference>
<evidence type="ECO:0000259" key="5">
    <source>
        <dbReference type="PROSITE" id="PS50865"/>
    </source>
</evidence>
<dbReference type="PROSITE" id="PS50865">
    <property type="entry name" value="ZF_MYND_2"/>
    <property type="match status" value="1"/>
</dbReference>
<evidence type="ECO:0000256" key="1">
    <source>
        <dbReference type="ARBA" id="ARBA00022723"/>
    </source>
</evidence>
<evidence type="ECO:0000256" key="3">
    <source>
        <dbReference type="ARBA" id="ARBA00022833"/>
    </source>
</evidence>
<accession>A0A1Y1YBW5</accession>
<proteinExistence type="predicted"/>
<dbReference type="InterPro" id="IPR002893">
    <property type="entry name" value="Znf_MYND"/>
</dbReference>
<keyword evidence="7" id="KW-1185">Reference proteome</keyword>
<dbReference type="GO" id="GO:0008270">
    <property type="term" value="F:zinc ion binding"/>
    <property type="evidence" value="ECO:0007669"/>
    <property type="project" value="UniProtKB-KW"/>
</dbReference>
<dbReference type="EMBL" id="MCFA01000276">
    <property type="protein sequence ID" value="ORX95499.1"/>
    <property type="molecule type" value="Genomic_DNA"/>
</dbReference>
<keyword evidence="3" id="KW-0862">Zinc</keyword>
<dbReference type="Proteomes" id="UP000193144">
    <property type="component" value="Unassembled WGS sequence"/>
</dbReference>
<feature type="domain" description="MYND-type" evidence="5">
    <location>
        <begin position="9"/>
        <end position="45"/>
    </location>
</feature>
<feature type="non-terminal residue" evidence="6">
    <location>
        <position position="327"/>
    </location>
</feature>
<evidence type="ECO:0000256" key="2">
    <source>
        <dbReference type="ARBA" id="ARBA00022771"/>
    </source>
</evidence>
<organism evidence="6 7">
    <name type="scientific">Clohesyomyces aquaticus</name>
    <dbReference type="NCBI Taxonomy" id="1231657"/>
    <lineage>
        <taxon>Eukaryota</taxon>
        <taxon>Fungi</taxon>
        <taxon>Dikarya</taxon>
        <taxon>Ascomycota</taxon>
        <taxon>Pezizomycotina</taxon>
        <taxon>Dothideomycetes</taxon>
        <taxon>Pleosporomycetidae</taxon>
        <taxon>Pleosporales</taxon>
        <taxon>Lindgomycetaceae</taxon>
        <taxon>Clohesyomyces</taxon>
    </lineage>
</organism>
<sequence length="327" mass="37601">MTSKAHVNCSNCGEPALRKCTKCYVHVYCNKKCQSTNWDLHKTVCQKIRQDTWLEKIVERTAILTKELYLAFRQETYDRKVVKIEENQGKIIVHDDDRYSLRKGGCFVDFPHNLVKTQNMKDAITCTLVRQDGSGYFHGLIQQMIRGLGLCVEEVEVALRDPRPMQIIYSGRPLTQYNTSYTHFVLRLKSASGATWAIDITGGQYGIHRAFWDWADYEEKNIELIKTVLDFGKNKQFIEASSKLQGEGGMLYAIGLQAMVHAEKAVKKWEQGSRKELSMILAEPEPEFNRLKEEVVKIVRQAVKKFVSGADYTKPMEEARRHDAKNP</sequence>
<keyword evidence="1" id="KW-0479">Metal-binding</keyword>
<dbReference type="AlphaFoldDB" id="A0A1Y1YBW5"/>
<gene>
    <name evidence="6" type="ORF">BCR34DRAFT_462614</name>
</gene>
<evidence type="ECO:0000256" key="4">
    <source>
        <dbReference type="PROSITE-ProRule" id="PRU00134"/>
    </source>
</evidence>